<sequence>MWQCRHPRVAIAASARPPGDGGGHFSDAAGAGAEELAVDLPVHSDVCGSGHVVSRVAPADGVKLRLHCGVLLGDPRPAQAASGAVRPAAPLGETGRPVEREPDRWRSRRRRGPELERLGRLHVLEWLRGREECRNDLSGRLRRPQGRGPQRYRGRAGGTVLVGPG</sequence>
<evidence type="ECO:0000313" key="3">
    <source>
        <dbReference type="Proteomes" id="UP000268093"/>
    </source>
</evidence>
<evidence type="ECO:0000313" key="2">
    <source>
        <dbReference type="EMBL" id="RUP25305.1"/>
    </source>
</evidence>
<dbReference type="AlphaFoldDB" id="A0A433BG80"/>
<keyword evidence="3" id="KW-1185">Reference proteome</keyword>
<organism evidence="2 3">
    <name type="scientific">Jimgerdemannia flammicorona</name>
    <dbReference type="NCBI Taxonomy" id="994334"/>
    <lineage>
        <taxon>Eukaryota</taxon>
        <taxon>Fungi</taxon>
        <taxon>Fungi incertae sedis</taxon>
        <taxon>Mucoromycota</taxon>
        <taxon>Mucoromycotina</taxon>
        <taxon>Endogonomycetes</taxon>
        <taxon>Endogonales</taxon>
        <taxon>Endogonaceae</taxon>
        <taxon>Jimgerdemannia</taxon>
    </lineage>
</organism>
<accession>A0A433BG80</accession>
<gene>
    <name evidence="2" type="ORF">BC936DRAFT_138851</name>
</gene>
<dbReference type="EMBL" id="RBNI01013832">
    <property type="protein sequence ID" value="RUP25305.1"/>
    <property type="molecule type" value="Genomic_DNA"/>
</dbReference>
<feature type="compositionally biased region" description="Basic residues" evidence="1">
    <location>
        <begin position="140"/>
        <end position="154"/>
    </location>
</feature>
<feature type="region of interest" description="Disordered" evidence="1">
    <location>
        <begin position="78"/>
        <end position="108"/>
    </location>
</feature>
<feature type="region of interest" description="Disordered" evidence="1">
    <location>
        <begin position="139"/>
        <end position="165"/>
    </location>
</feature>
<feature type="compositionally biased region" description="Basic and acidic residues" evidence="1">
    <location>
        <begin position="96"/>
        <end position="105"/>
    </location>
</feature>
<proteinExistence type="predicted"/>
<evidence type="ECO:0000256" key="1">
    <source>
        <dbReference type="SAM" id="MobiDB-lite"/>
    </source>
</evidence>
<comment type="caution">
    <text evidence="2">The sequence shown here is derived from an EMBL/GenBank/DDBJ whole genome shotgun (WGS) entry which is preliminary data.</text>
</comment>
<name>A0A433BG80_9FUNG</name>
<dbReference type="Proteomes" id="UP000268093">
    <property type="component" value="Unassembled WGS sequence"/>
</dbReference>
<reference evidence="2 3" key="1">
    <citation type="journal article" date="2018" name="New Phytol.">
        <title>Phylogenomics of Endogonaceae and evolution of mycorrhizas within Mucoromycota.</title>
        <authorList>
            <person name="Chang Y."/>
            <person name="Desiro A."/>
            <person name="Na H."/>
            <person name="Sandor L."/>
            <person name="Lipzen A."/>
            <person name="Clum A."/>
            <person name="Barry K."/>
            <person name="Grigoriev I.V."/>
            <person name="Martin F.M."/>
            <person name="Stajich J.E."/>
            <person name="Smith M.E."/>
            <person name="Bonito G."/>
            <person name="Spatafora J.W."/>
        </authorList>
    </citation>
    <scope>NUCLEOTIDE SEQUENCE [LARGE SCALE GENOMIC DNA]</scope>
    <source>
        <strain evidence="2 3">GMNB39</strain>
    </source>
</reference>
<protein>
    <submittedName>
        <fullName evidence="2">Uncharacterized protein</fullName>
    </submittedName>
</protein>